<keyword evidence="2" id="KW-1185">Reference proteome</keyword>
<organism evidence="1 2">
    <name type="scientific">Pedobacter paludis</name>
    <dbReference type="NCBI Taxonomy" id="2203212"/>
    <lineage>
        <taxon>Bacteria</taxon>
        <taxon>Pseudomonadati</taxon>
        <taxon>Bacteroidota</taxon>
        <taxon>Sphingobacteriia</taxon>
        <taxon>Sphingobacteriales</taxon>
        <taxon>Sphingobacteriaceae</taxon>
        <taxon>Pedobacter</taxon>
    </lineage>
</organism>
<dbReference type="EMBL" id="QGNY01000003">
    <property type="protein sequence ID" value="PWS32233.1"/>
    <property type="molecule type" value="Genomic_DNA"/>
</dbReference>
<dbReference type="Proteomes" id="UP000245391">
    <property type="component" value="Unassembled WGS sequence"/>
</dbReference>
<reference evidence="2" key="1">
    <citation type="submission" date="2018-05" db="EMBL/GenBank/DDBJ databases">
        <title>Pedobacter paludis sp. nov., isolated from wetland soil.</title>
        <authorList>
            <person name="Zhang Y."/>
        </authorList>
    </citation>
    <scope>NUCLEOTIDE SEQUENCE [LARGE SCALE GENOMIC DNA]</scope>
    <source>
        <strain evidence="2">R-8</strain>
    </source>
</reference>
<gene>
    <name evidence="1" type="ORF">DF947_10720</name>
</gene>
<evidence type="ECO:0000313" key="1">
    <source>
        <dbReference type="EMBL" id="PWS32233.1"/>
    </source>
</evidence>
<dbReference type="AlphaFoldDB" id="A0A317F1U1"/>
<name>A0A317F1U1_9SPHI</name>
<sequence length="74" mass="9210">MFCFKRKNRMTYDDFFFDLYYRWWLEKCSPQELQFINFHEHLHDGSIIDEEFFETWGEMINAILPPHLKLTGEI</sequence>
<proteinExistence type="predicted"/>
<evidence type="ECO:0000313" key="2">
    <source>
        <dbReference type="Proteomes" id="UP000245391"/>
    </source>
</evidence>
<comment type="caution">
    <text evidence="1">The sequence shown here is derived from an EMBL/GenBank/DDBJ whole genome shotgun (WGS) entry which is preliminary data.</text>
</comment>
<accession>A0A317F1U1</accession>
<protein>
    <submittedName>
        <fullName evidence="1">Uncharacterized protein</fullName>
    </submittedName>
</protein>